<organism evidence="18">
    <name type="scientific">Astrovirus VA5</name>
    <dbReference type="NCBI Taxonomy" id="1609130"/>
    <lineage>
        <taxon>Viruses</taxon>
        <taxon>Riboviria</taxon>
        <taxon>Orthornavirae</taxon>
        <taxon>Pisuviricota</taxon>
        <taxon>Stelpaviricetes</taxon>
        <taxon>Stellavirales</taxon>
        <taxon>Astroviridae</taxon>
        <taxon>Mamastrovirus</taxon>
    </lineage>
</organism>
<evidence type="ECO:0000313" key="18">
    <source>
        <dbReference type="EMBL" id="AJI44020.1"/>
    </source>
</evidence>
<evidence type="ECO:0000256" key="11">
    <source>
        <dbReference type="ARBA" id="ARBA00022953"/>
    </source>
</evidence>
<feature type="transmembrane region" description="Helical" evidence="17">
    <location>
        <begin position="323"/>
        <end position="347"/>
    </location>
</feature>
<evidence type="ECO:0000256" key="17">
    <source>
        <dbReference type="SAM" id="Phobius"/>
    </source>
</evidence>
<dbReference type="Gene3D" id="2.40.10.10">
    <property type="entry name" value="Trypsin-like serine proteases"/>
    <property type="match status" value="2"/>
</dbReference>
<evidence type="ECO:0000256" key="5">
    <source>
        <dbReference type="ARBA" id="ARBA00022670"/>
    </source>
</evidence>
<feature type="coiled-coil region" evidence="16">
    <location>
        <begin position="116"/>
        <end position="150"/>
    </location>
</feature>
<keyword evidence="7" id="KW-0688">Ribosomal frameshifting</keyword>
<dbReference type="Pfam" id="PF19416">
    <property type="entry name" value="Astro_VPg"/>
    <property type="match status" value="1"/>
</dbReference>
<dbReference type="Pfam" id="PF19415">
    <property type="entry name" value="Astro_1A"/>
    <property type="match status" value="1"/>
</dbReference>
<evidence type="ECO:0000256" key="16">
    <source>
        <dbReference type="SAM" id="Coils"/>
    </source>
</evidence>
<keyword evidence="9" id="KW-0720">Serine protease</keyword>
<keyword evidence="8" id="KW-0378">Hydrolase</keyword>
<keyword evidence="3" id="KW-0191">Covalent protein-RNA linkage</keyword>
<evidence type="ECO:0000256" key="13">
    <source>
        <dbReference type="ARBA" id="ARBA00023136"/>
    </source>
</evidence>
<dbReference type="GO" id="GO:0075523">
    <property type="term" value="P:viral translational frameshifting"/>
    <property type="evidence" value="ECO:0007669"/>
    <property type="project" value="UniProtKB-KW"/>
</dbReference>
<dbReference type="SUPFAM" id="SSF50494">
    <property type="entry name" value="Trypsin-like serine proteases"/>
    <property type="match status" value="1"/>
</dbReference>
<feature type="transmembrane region" description="Helical" evidence="17">
    <location>
        <begin position="282"/>
        <end position="303"/>
    </location>
</feature>
<dbReference type="GO" id="GO:0033644">
    <property type="term" value="C:host cell membrane"/>
    <property type="evidence" value="ECO:0007669"/>
    <property type="project" value="UniProtKB-SubCell"/>
</dbReference>
<feature type="transmembrane region" description="Helical" evidence="17">
    <location>
        <begin position="169"/>
        <end position="187"/>
    </location>
</feature>
<feature type="transmembrane region" description="Helical" evidence="17">
    <location>
        <begin position="354"/>
        <end position="372"/>
    </location>
</feature>
<dbReference type="GO" id="GO:0006508">
    <property type="term" value="P:proteolysis"/>
    <property type="evidence" value="ECO:0007669"/>
    <property type="project" value="UniProtKB-KW"/>
</dbReference>
<dbReference type="GO" id="GO:0008236">
    <property type="term" value="F:serine-type peptidase activity"/>
    <property type="evidence" value="ECO:0007669"/>
    <property type="project" value="UniProtKB-KW"/>
</dbReference>
<dbReference type="InterPro" id="IPR045835">
    <property type="entry name" value="Astro_1A"/>
</dbReference>
<protein>
    <submittedName>
        <fullName evidence="18">Putative serine protease</fullName>
    </submittedName>
</protein>
<keyword evidence="11" id="KW-0693">Viral RNA replication</keyword>
<keyword evidence="10" id="KW-1043">Host membrane</keyword>
<evidence type="ECO:0000256" key="8">
    <source>
        <dbReference type="ARBA" id="ARBA00022801"/>
    </source>
</evidence>
<keyword evidence="5 18" id="KW-0645">Protease</keyword>
<proteinExistence type="predicted"/>
<evidence type="ECO:0000256" key="4">
    <source>
        <dbReference type="ARBA" id="ARBA00022553"/>
    </source>
</evidence>
<evidence type="ECO:0000256" key="9">
    <source>
        <dbReference type="ARBA" id="ARBA00022825"/>
    </source>
</evidence>
<dbReference type="Pfam" id="PF13365">
    <property type="entry name" value="Trypsin_2"/>
    <property type="match status" value="1"/>
</dbReference>
<keyword evidence="4" id="KW-0597">Phosphoprotein</keyword>
<evidence type="ECO:0000256" key="2">
    <source>
        <dbReference type="ARBA" id="ARBA00011245"/>
    </source>
</evidence>
<keyword evidence="12 17" id="KW-1133">Transmembrane helix</keyword>
<comment type="function">
    <text evidence="14">Responsible for the cleavage of the polyprotein into functional products.</text>
</comment>
<keyword evidence="16" id="KW-0175">Coiled coil</keyword>
<evidence type="ECO:0000256" key="7">
    <source>
        <dbReference type="ARBA" id="ARBA00022758"/>
    </source>
</evidence>
<evidence type="ECO:0000256" key="10">
    <source>
        <dbReference type="ARBA" id="ARBA00022870"/>
    </source>
</evidence>
<evidence type="ECO:0000256" key="12">
    <source>
        <dbReference type="ARBA" id="ARBA00022989"/>
    </source>
</evidence>
<dbReference type="CDD" id="cd14724">
    <property type="entry name" value="ZIP_Gal4-like_1"/>
    <property type="match status" value="1"/>
</dbReference>
<dbReference type="InterPro" id="IPR009003">
    <property type="entry name" value="Peptidase_S1_PA"/>
</dbReference>
<evidence type="ECO:0000256" key="6">
    <source>
        <dbReference type="ARBA" id="ARBA00022692"/>
    </source>
</evidence>
<accession>A0A0H3V3G3</accession>
<name>A0A0H3V3G3_9VIRU</name>
<sequence>MALSYKPRTKGFYDPYDKTLLFGNKTARRKGLQLDALSNNKLADIFEDGGPLCFGFGDLDQVQVVHGVVTPSRTIVKTVYVSGVQAENNYVTYCFKPGDNKWVEVEPDIHKPTALVGVLCQEHKRLTDQNRELKDEISSLKLEASLLRHEVERHRPSSPVMKPLKHSTLFLFAFLIGLLFTQSALGFRTGKCLDSDVSDTNRPQTCIMWAWDGGVEPDETVPIMDRLQAWAVGFKIRLVNYFSEENLFVSVLYNYAQLAISWSVVAFMIGIYYTIKAEKPLYMLATLILATFSKVQMFAIAAIPNMEMTSTFSMWISMVMYYFNHIAAIASSMLVGLTCVVVCMFMADSEYIQVVKGHIIVILTMIITHLFHALQIPSWVTIVAIVTFRIVRLLSVIVGEKMEIRSVEGKIIETRPIGHSWINKISKFAQSAFRQKVRVGVSSTARVIPNGVVVVETKETQGTGFRIQNYVTTASHVTGNEEQVKLKWGEVTAYAKVVFRHPNKDLAFIQLPQEFQNLPTYKFAKTVDDGTVVITSIEDCGVLAVAISEGVIVGDNITYAVQTRNGMSGSPVTNVDGRILGLHQTNTGFTGGAVIVKVDDLPPQKRPQKELELEAKIKELEERLAGQQMAQSLNSDQIVELVRIAVGREINILRHEMSMLQAKGKTKGKRRGGYKKKRKVWTEQEYKELLEKGFTKDQLREMAETLREAEYDDYSDDEEYEAGYPDWSEHEDDEDIEAEWFRNRPKQKILDEVEKGWSGLDFWEQCKGAWADAEPKKEDPVNTLPVHLKDKYGIDCYVISEADVKALASDLKKYQEKVDALIQANTLRGQWLDGIDPKVVLAELEGLWGEINHLMWMNGLIPFTQRRKIKRKPKNLKAGPKMGPVKTN</sequence>
<dbReference type="InterPro" id="IPR045836">
    <property type="entry name" value="Astro_VPg"/>
</dbReference>
<reference evidence="18" key="1">
    <citation type="journal article" date="2015" name="Virol. J.">
        <title>Prevalence of classic, MLB-clade and VA-clade Astroviruses in Kenya and The Gambia.</title>
        <authorList>
            <person name="Meyer C.T."/>
            <person name="Bauer I.K."/>
            <person name="Antonio M."/>
            <person name="Adeyemi M."/>
            <person name="Saha D."/>
            <person name="Oundo J.O."/>
            <person name="Ochieng J.B."/>
            <person name="Omore R."/>
            <person name="Stine O.C."/>
            <person name="Wang D."/>
            <person name="Holtz L.R."/>
        </authorList>
    </citation>
    <scope>NUCLEOTIDE SEQUENCE</scope>
    <source>
        <strain evidence="18">VA5/human/Gambia/102139/2009</strain>
    </source>
</reference>
<evidence type="ECO:0000256" key="3">
    <source>
        <dbReference type="ARBA" id="ARBA00022520"/>
    </source>
</evidence>
<comment type="subunit">
    <text evidence="2">Monomer.</text>
</comment>
<keyword evidence="13 17" id="KW-0472">Membrane</keyword>
<comment type="catalytic activity">
    <reaction evidence="15">
        <text>RNA(n) + a ribonucleoside 5'-triphosphate = RNA(n+1) + diphosphate</text>
        <dbReference type="Rhea" id="RHEA:21248"/>
        <dbReference type="Rhea" id="RHEA-COMP:14527"/>
        <dbReference type="Rhea" id="RHEA-COMP:17342"/>
        <dbReference type="ChEBI" id="CHEBI:33019"/>
        <dbReference type="ChEBI" id="CHEBI:61557"/>
        <dbReference type="ChEBI" id="CHEBI:140395"/>
    </reaction>
</comment>
<comment type="subcellular location">
    <subcellularLocation>
        <location evidence="1">Host membrane</location>
        <topology evidence="1">Multi-pass membrane protein</topology>
    </subcellularLocation>
</comment>
<evidence type="ECO:0000256" key="15">
    <source>
        <dbReference type="ARBA" id="ARBA00047383"/>
    </source>
</evidence>
<dbReference type="InterPro" id="IPR043504">
    <property type="entry name" value="Peptidase_S1_PA_chymotrypsin"/>
</dbReference>
<keyword evidence="6 17" id="KW-0812">Transmembrane</keyword>
<evidence type="ECO:0000256" key="14">
    <source>
        <dbReference type="ARBA" id="ARBA00045910"/>
    </source>
</evidence>
<evidence type="ECO:0000256" key="1">
    <source>
        <dbReference type="ARBA" id="ARBA00004301"/>
    </source>
</evidence>
<feature type="transmembrane region" description="Helical" evidence="17">
    <location>
        <begin position="255"/>
        <end position="275"/>
    </location>
</feature>
<dbReference type="EMBL" id="KJ656124">
    <property type="protein sequence ID" value="AJI44020.1"/>
    <property type="molecule type" value="Genomic_RNA"/>
</dbReference>